<dbReference type="EMBL" id="UINC01090154">
    <property type="protein sequence ID" value="SVC41841.1"/>
    <property type="molecule type" value="Genomic_DNA"/>
</dbReference>
<reference evidence="1" key="1">
    <citation type="submission" date="2018-05" db="EMBL/GenBank/DDBJ databases">
        <authorList>
            <person name="Lanie J.A."/>
            <person name="Ng W.-L."/>
            <person name="Kazmierczak K.M."/>
            <person name="Andrzejewski T.M."/>
            <person name="Davidsen T.M."/>
            <person name="Wayne K.J."/>
            <person name="Tettelin H."/>
            <person name="Glass J.I."/>
            <person name="Rusch D."/>
            <person name="Podicherti R."/>
            <person name="Tsui H.-C.T."/>
            <person name="Winkler M.E."/>
        </authorList>
    </citation>
    <scope>NUCLEOTIDE SEQUENCE</scope>
</reference>
<gene>
    <name evidence="1" type="ORF">METZ01_LOCUS294695</name>
</gene>
<organism evidence="1">
    <name type="scientific">marine metagenome</name>
    <dbReference type="NCBI Taxonomy" id="408172"/>
    <lineage>
        <taxon>unclassified sequences</taxon>
        <taxon>metagenomes</taxon>
        <taxon>ecological metagenomes</taxon>
    </lineage>
</organism>
<name>A0A382M3Q6_9ZZZZ</name>
<protein>
    <submittedName>
        <fullName evidence="1">Uncharacterized protein</fullName>
    </submittedName>
</protein>
<evidence type="ECO:0000313" key="1">
    <source>
        <dbReference type="EMBL" id="SVC41841.1"/>
    </source>
</evidence>
<dbReference type="AlphaFoldDB" id="A0A382M3Q6"/>
<feature type="non-terminal residue" evidence="1">
    <location>
        <position position="89"/>
    </location>
</feature>
<accession>A0A382M3Q6</accession>
<proteinExistence type="predicted"/>
<feature type="non-terminal residue" evidence="1">
    <location>
        <position position="1"/>
    </location>
</feature>
<sequence length="89" mass="9849">VIHLRKHVEALQRAANRVGDDLCSDVSRVDTVPRIALRVVNVVVDATEHWCAVDDDSELPAPLVVDADARKLGIDLEHLRHQRLTNALG</sequence>